<dbReference type="InterPro" id="IPR036237">
    <property type="entry name" value="Xyl_isomerase-like_sf"/>
</dbReference>
<accession>X1Q5D2</accession>
<proteinExistence type="predicted"/>
<dbReference type="EMBL" id="BARV01024406">
    <property type="protein sequence ID" value="GAI46290.1"/>
    <property type="molecule type" value="Genomic_DNA"/>
</dbReference>
<gene>
    <name evidence="2" type="ORF">S06H3_39846</name>
</gene>
<dbReference type="Gene3D" id="3.20.20.150">
    <property type="entry name" value="Divalent-metal-dependent TIM barrel enzymes"/>
    <property type="match status" value="1"/>
</dbReference>
<feature type="non-terminal residue" evidence="2">
    <location>
        <position position="267"/>
    </location>
</feature>
<dbReference type="InterPro" id="IPR050312">
    <property type="entry name" value="IolE/XylAMocC-like"/>
</dbReference>
<evidence type="ECO:0000259" key="1">
    <source>
        <dbReference type="Pfam" id="PF01261"/>
    </source>
</evidence>
<sequence length="267" mass="29528">AMKLGLSSLLFPNASIEDIVKFSAKLGAECVEIIYDAPHFLPDFDQHKLSGIKELLDAHGLRVSVHGSFWDLNPASHHRELQKLTLKQVERSIDACRALGGEIVVLHFGRCPVPEAKDFLEGAKRRYRRFLEQCLPYARERGVTLALENAGGQLATYPSTVEELKRLVLELEGAKVAFDIGHAHLAERRAGGKATGPVIAKAIEGLREHLVHVHVHDNHGKDDDHLPPGDGDIDFKPVVEALRAINYGGLLIAELWNPKHPLETGRK</sequence>
<feature type="non-terminal residue" evidence="2">
    <location>
        <position position="1"/>
    </location>
</feature>
<feature type="domain" description="Xylose isomerase-like TIM barrel" evidence="1">
    <location>
        <begin position="21"/>
        <end position="261"/>
    </location>
</feature>
<name>X1Q5D2_9ZZZZ</name>
<reference evidence="2" key="1">
    <citation type="journal article" date="2014" name="Front. Microbiol.">
        <title>High frequency of phylogenetically diverse reductive dehalogenase-homologous genes in deep subseafloor sedimentary metagenomes.</title>
        <authorList>
            <person name="Kawai M."/>
            <person name="Futagami T."/>
            <person name="Toyoda A."/>
            <person name="Takaki Y."/>
            <person name="Nishi S."/>
            <person name="Hori S."/>
            <person name="Arai W."/>
            <person name="Tsubouchi T."/>
            <person name="Morono Y."/>
            <person name="Uchiyama I."/>
            <person name="Ito T."/>
            <person name="Fujiyama A."/>
            <person name="Inagaki F."/>
            <person name="Takami H."/>
        </authorList>
    </citation>
    <scope>NUCLEOTIDE SEQUENCE</scope>
    <source>
        <strain evidence="2">Expedition CK06-06</strain>
    </source>
</reference>
<evidence type="ECO:0000313" key="2">
    <source>
        <dbReference type="EMBL" id="GAI46290.1"/>
    </source>
</evidence>
<dbReference type="AlphaFoldDB" id="X1Q5D2"/>
<protein>
    <recommendedName>
        <fullName evidence="1">Xylose isomerase-like TIM barrel domain-containing protein</fullName>
    </recommendedName>
</protein>
<organism evidence="2">
    <name type="scientific">marine sediment metagenome</name>
    <dbReference type="NCBI Taxonomy" id="412755"/>
    <lineage>
        <taxon>unclassified sequences</taxon>
        <taxon>metagenomes</taxon>
        <taxon>ecological metagenomes</taxon>
    </lineage>
</organism>
<dbReference type="PANTHER" id="PTHR12110:SF21">
    <property type="entry name" value="XYLOSE ISOMERASE-LIKE TIM BARREL DOMAIN-CONTAINING PROTEIN"/>
    <property type="match status" value="1"/>
</dbReference>
<dbReference type="SUPFAM" id="SSF51658">
    <property type="entry name" value="Xylose isomerase-like"/>
    <property type="match status" value="1"/>
</dbReference>
<dbReference type="InterPro" id="IPR013022">
    <property type="entry name" value="Xyl_isomerase-like_TIM-brl"/>
</dbReference>
<dbReference type="Pfam" id="PF01261">
    <property type="entry name" value="AP_endonuc_2"/>
    <property type="match status" value="1"/>
</dbReference>
<dbReference type="PANTHER" id="PTHR12110">
    <property type="entry name" value="HYDROXYPYRUVATE ISOMERASE"/>
    <property type="match status" value="1"/>
</dbReference>
<comment type="caution">
    <text evidence="2">The sequence shown here is derived from an EMBL/GenBank/DDBJ whole genome shotgun (WGS) entry which is preliminary data.</text>
</comment>